<gene>
    <name evidence="2" type="ORF">IFR04_010890</name>
</gene>
<evidence type="ECO:0000256" key="1">
    <source>
        <dbReference type="SAM" id="SignalP"/>
    </source>
</evidence>
<keyword evidence="3" id="KW-1185">Reference proteome</keyword>
<comment type="caution">
    <text evidence="2">The sequence shown here is derived from an EMBL/GenBank/DDBJ whole genome shotgun (WGS) entry which is preliminary data.</text>
</comment>
<name>A0A8H7TBB4_9HELO</name>
<dbReference type="OrthoDB" id="3540907at2759"/>
<organism evidence="2 3">
    <name type="scientific">Cadophora malorum</name>
    <dbReference type="NCBI Taxonomy" id="108018"/>
    <lineage>
        <taxon>Eukaryota</taxon>
        <taxon>Fungi</taxon>
        <taxon>Dikarya</taxon>
        <taxon>Ascomycota</taxon>
        <taxon>Pezizomycotina</taxon>
        <taxon>Leotiomycetes</taxon>
        <taxon>Helotiales</taxon>
        <taxon>Ploettnerulaceae</taxon>
        <taxon>Cadophora</taxon>
    </lineage>
</organism>
<sequence length="166" mass="18211">MAISNSALMKLLVFLLATTPSLVHAGVVSQSANPPSCKDIAWDEHDNGFQTRICTEPHPSTNEQVAQSMIAKRSDNDAVDRFESIFTSFMPNTTETNIDNCASSSHTPSTLNENQDKAQNINGTTDITNSNNTIQRRDTCASSALPYRSQLIDLAELSSKSWCFRP</sequence>
<feature type="chain" id="PRO_5034247777" evidence="1">
    <location>
        <begin position="26"/>
        <end position="166"/>
    </location>
</feature>
<dbReference type="Proteomes" id="UP000664132">
    <property type="component" value="Unassembled WGS sequence"/>
</dbReference>
<keyword evidence="1" id="KW-0732">Signal</keyword>
<reference evidence="2" key="1">
    <citation type="submission" date="2021-02" db="EMBL/GenBank/DDBJ databases">
        <title>Genome sequence Cadophora malorum strain M34.</title>
        <authorList>
            <person name="Stefanovic E."/>
            <person name="Vu D."/>
            <person name="Scully C."/>
            <person name="Dijksterhuis J."/>
            <person name="Roader J."/>
            <person name="Houbraken J."/>
        </authorList>
    </citation>
    <scope>NUCLEOTIDE SEQUENCE</scope>
    <source>
        <strain evidence="2">M34</strain>
    </source>
</reference>
<proteinExistence type="predicted"/>
<protein>
    <submittedName>
        <fullName evidence="2">Uncharacterized protein</fullName>
    </submittedName>
</protein>
<evidence type="ECO:0000313" key="2">
    <source>
        <dbReference type="EMBL" id="KAG4415940.1"/>
    </source>
</evidence>
<feature type="non-terminal residue" evidence="2">
    <location>
        <position position="166"/>
    </location>
</feature>
<evidence type="ECO:0000313" key="3">
    <source>
        <dbReference type="Proteomes" id="UP000664132"/>
    </source>
</evidence>
<dbReference type="EMBL" id="JAFJYH010000202">
    <property type="protein sequence ID" value="KAG4415940.1"/>
    <property type="molecule type" value="Genomic_DNA"/>
</dbReference>
<feature type="signal peptide" evidence="1">
    <location>
        <begin position="1"/>
        <end position="25"/>
    </location>
</feature>
<accession>A0A8H7TBB4</accession>
<dbReference type="AlphaFoldDB" id="A0A8H7TBB4"/>